<feature type="signal peptide" evidence="1">
    <location>
        <begin position="1"/>
        <end position="23"/>
    </location>
</feature>
<protein>
    <recommendedName>
        <fullName evidence="2">DUF6850 domain-containing protein</fullName>
    </recommendedName>
</protein>
<dbReference type="InterPro" id="IPR049236">
    <property type="entry name" value="DUF6850"/>
</dbReference>
<accession>A0A077EHL0</accession>
<proteinExistence type="predicted"/>
<dbReference type="eggNOG" id="ENOG502ZBFN">
    <property type="taxonomic scope" value="Bacteria"/>
</dbReference>
<organism evidence="3 4">
    <name type="scientific">Elizabethkingia anophelis NUHP1</name>
    <dbReference type="NCBI Taxonomy" id="1338011"/>
    <lineage>
        <taxon>Bacteria</taxon>
        <taxon>Pseudomonadati</taxon>
        <taxon>Bacteroidota</taxon>
        <taxon>Flavobacteriia</taxon>
        <taxon>Flavobacteriales</taxon>
        <taxon>Weeksellaceae</taxon>
        <taxon>Elizabethkingia</taxon>
    </lineage>
</organism>
<evidence type="ECO:0000256" key="1">
    <source>
        <dbReference type="SAM" id="SignalP"/>
    </source>
</evidence>
<dbReference type="Pfam" id="PF21012">
    <property type="entry name" value="DUF6850"/>
    <property type="match status" value="1"/>
</dbReference>
<gene>
    <name evidence="3" type="ORF">BD94_1874</name>
</gene>
<dbReference type="KEGG" id="eao:BD94_1874"/>
<evidence type="ECO:0000313" key="3">
    <source>
        <dbReference type="EMBL" id="AIL45649.1"/>
    </source>
</evidence>
<reference evidence="3" key="1">
    <citation type="journal article" date="2013" name="Lancet">
        <title>First case of E anophelis outbreak in an intensive-care unit.</title>
        <authorList>
            <person name="Teo J."/>
            <person name="Tan S.Y."/>
            <person name="Tay M."/>
            <person name="Ding Y."/>
            <person name="Kjelleberg S."/>
            <person name="Givskov M."/>
            <person name="Lin R.T."/>
            <person name="Yang L."/>
        </authorList>
    </citation>
    <scope>NUCLEOTIDE SEQUENCE [LARGE SCALE GENOMIC DNA]</scope>
    <source>
        <strain evidence="3">NUHP1</strain>
    </source>
</reference>
<dbReference type="STRING" id="1338011.BD94_1874"/>
<name>A0A077EHL0_9FLAO</name>
<dbReference type="RefSeq" id="WP_024564452.1">
    <property type="nucleotide sequence ID" value="NZ_CP007547.1"/>
</dbReference>
<dbReference type="HOGENOM" id="CLU_040885_0_0_10"/>
<keyword evidence="1" id="KW-0732">Signal</keyword>
<feature type="domain" description="DUF6850" evidence="2">
    <location>
        <begin position="49"/>
        <end position="503"/>
    </location>
</feature>
<dbReference type="EMBL" id="CP007547">
    <property type="protein sequence ID" value="AIL45649.1"/>
    <property type="molecule type" value="Genomic_DNA"/>
</dbReference>
<feature type="chain" id="PRO_5001717739" description="DUF6850 domain-containing protein" evidence="1">
    <location>
        <begin position="24"/>
        <end position="504"/>
    </location>
</feature>
<dbReference type="AlphaFoldDB" id="A0A077EHL0"/>
<sequence length="504" mass="57117">MKYSLSLLLLSVFLVGTKLSAQSNDTIVQKVYEEYSPERLLKNTVNANPANYMGARKYSITTFSLSTENANTPYELQQKGKEKGIWGAETHTTQLLDHKTLVWGTASYNNGKYKKMLWNENADYDVIYPYVAADSVGGDMKFENYAFSGGYAKKLGAYTIGVTGSYRASMSYRDVDPRPKNTTANIALAIGGNKLIMDKFRIGAYLEGEKYTQKHYLSFVNSQGFPIIYNMSGLGNYNELLSGKLRQAYYEGWSYGGGIQIYDANSRNWYLNLSIRKFKLDKYLTEYTDLNASKVDEQQLGFSLGKFFTAGKLFWGIIAEGNTKERKGTENLFLNDNSRNYIQIGSAERYNHKISNLLFKGLLQTEHGDTKSSLIPFFGIIQEKEKYNNPLSEVNLNKMVYGTDYQWWKTFNSQLTLSANLGFSVTEVYKKDALFSDVAKPAIYQMLQDNYNFQSANFWQAKLDVNFHFSLPVIQNAFVGGKMIYSGFKNGNNMLFAATIGSVF</sequence>
<dbReference type="Proteomes" id="UP000028933">
    <property type="component" value="Chromosome"/>
</dbReference>
<evidence type="ECO:0000259" key="2">
    <source>
        <dbReference type="Pfam" id="PF21012"/>
    </source>
</evidence>
<reference evidence="3" key="2">
    <citation type="journal article" date="2015" name="Genome Biol. Evol.">
        <title>Complete Genome Sequence and Transcriptomic Analysis of the Novel Pathogen Elizabethkingia anophelis in Response to Oxidative Stress.</title>
        <authorList>
            <person name="Li Y."/>
            <person name="Liu Y."/>
            <person name="Chew S.C."/>
            <person name="Tay M."/>
            <person name="Salido M.M."/>
            <person name="Teo J."/>
            <person name="Lauro F.M."/>
            <person name="Givskov M."/>
            <person name="Yang L."/>
        </authorList>
    </citation>
    <scope>NUCLEOTIDE SEQUENCE</scope>
    <source>
        <strain evidence="3">NUHP1</strain>
    </source>
</reference>
<evidence type="ECO:0000313" key="4">
    <source>
        <dbReference type="Proteomes" id="UP000028933"/>
    </source>
</evidence>